<organism evidence="2 3">
    <name type="scientific">Kwoniella shivajii</name>
    <dbReference type="NCBI Taxonomy" id="564305"/>
    <lineage>
        <taxon>Eukaryota</taxon>
        <taxon>Fungi</taxon>
        <taxon>Dikarya</taxon>
        <taxon>Basidiomycota</taxon>
        <taxon>Agaricomycotina</taxon>
        <taxon>Tremellomycetes</taxon>
        <taxon>Tremellales</taxon>
        <taxon>Cryptococcaceae</taxon>
        <taxon>Kwoniella</taxon>
    </lineage>
</organism>
<evidence type="ECO:0000256" key="1">
    <source>
        <dbReference type="SAM" id="MobiDB-lite"/>
    </source>
</evidence>
<protein>
    <submittedName>
        <fullName evidence="2">Uncharacterized protein</fullName>
    </submittedName>
</protein>
<dbReference type="RefSeq" id="XP_062789613.1">
    <property type="nucleotide sequence ID" value="XM_062933562.1"/>
</dbReference>
<proteinExistence type="predicted"/>
<reference evidence="2 3" key="1">
    <citation type="submission" date="2024-01" db="EMBL/GenBank/DDBJ databases">
        <title>Comparative genomics of Cryptococcus and Kwoniella reveals pathogenesis evolution and contrasting modes of karyotype evolution via chromosome fusion or intercentromeric recombination.</title>
        <authorList>
            <person name="Coelho M.A."/>
            <person name="David-Palma M."/>
            <person name="Shea T."/>
            <person name="Bowers K."/>
            <person name="McGinley-Smith S."/>
            <person name="Mohammad A.W."/>
            <person name="Gnirke A."/>
            <person name="Yurkov A.M."/>
            <person name="Nowrousian M."/>
            <person name="Sun S."/>
            <person name="Cuomo C.A."/>
            <person name="Heitman J."/>
        </authorList>
    </citation>
    <scope>NUCLEOTIDE SEQUENCE [LARGE SCALE GENOMIC DNA]</scope>
    <source>
        <strain evidence="2">CBS 11374</strain>
    </source>
</reference>
<dbReference type="EMBL" id="CP141882">
    <property type="protein sequence ID" value="WRT64873.1"/>
    <property type="molecule type" value="Genomic_DNA"/>
</dbReference>
<sequence>MSTSFTNSCPSFASDFGAPRQFRVPFIQGSPSAVATISTQLMHDHLIPYIHHVTNPSTNTVEFHPKLARKVAVLGTPKAYNAGVYTKPYDAWEVVRKGVASSCGICSILSYHTETQQSHRETVLSTDLEVSSNDALVECTAGHVLKGPAQCMTSIQRPQEKSRSNQDADFSYANTVSTYQWTCPGCPPSNSQRWRVLDDYKLDRTRFSGVSEYNSVGLSNPSSLPTYKPSLMGTDAAQAKIEERIRDLQVPRIEEQNDECDSVQVESEL</sequence>
<evidence type="ECO:0000313" key="3">
    <source>
        <dbReference type="Proteomes" id="UP001329825"/>
    </source>
</evidence>
<keyword evidence="3" id="KW-1185">Reference proteome</keyword>
<feature type="compositionally biased region" description="Acidic residues" evidence="1">
    <location>
        <begin position="256"/>
        <end position="269"/>
    </location>
</feature>
<feature type="region of interest" description="Disordered" evidence="1">
    <location>
        <begin position="250"/>
        <end position="269"/>
    </location>
</feature>
<accession>A0ABZ1CTL3</accession>
<dbReference type="Proteomes" id="UP001329825">
    <property type="component" value="Chromosome 2"/>
</dbReference>
<gene>
    <name evidence="2" type="ORF">IL334_001809</name>
</gene>
<dbReference type="GeneID" id="87953940"/>
<evidence type="ECO:0000313" key="2">
    <source>
        <dbReference type="EMBL" id="WRT64873.1"/>
    </source>
</evidence>
<name>A0ABZ1CTL3_9TREE</name>